<dbReference type="NCBIfam" id="TIGR01589">
    <property type="entry name" value="A_thal_3526"/>
    <property type="match status" value="1"/>
</dbReference>
<keyword evidence="3" id="KW-1185">Reference proteome</keyword>
<feature type="region of interest" description="Disordered" evidence="1">
    <location>
        <begin position="599"/>
        <end position="649"/>
    </location>
</feature>
<dbReference type="PANTHER" id="PTHR31871:SF56">
    <property type="entry name" value="(RAPE) HYPOTHETICAL PROTEIN"/>
    <property type="match status" value="1"/>
</dbReference>
<dbReference type="PANTHER" id="PTHR31871">
    <property type="entry name" value="OS02G0137100 PROTEIN"/>
    <property type="match status" value="1"/>
</dbReference>
<feature type="region of interest" description="Disordered" evidence="1">
    <location>
        <begin position="330"/>
        <end position="429"/>
    </location>
</feature>
<evidence type="ECO:0000313" key="3">
    <source>
        <dbReference type="Proteomes" id="UP000824890"/>
    </source>
</evidence>
<dbReference type="Proteomes" id="UP000824890">
    <property type="component" value="Unassembled WGS sequence"/>
</dbReference>
<dbReference type="Pfam" id="PF09713">
    <property type="entry name" value="A_thal_3526"/>
    <property type="match status" value="3"/>
</dbReference>
<protein>
    <submittedName>
        <fullName evidence="2">Uncharacterized protein</fullName>
    </submittedName>
</protein>
<feature type="compositionally biased region" description="Basic and acidic residues" evidence="1">
    <location>
        <begin position="139"/>
        <end position="185"/>
    </location>
</feature>
<dbReference type="InterPro" id="IPR006476">
    <property type="entry name" value="CHP01589_pln"/>
</dbReference>
<dbReference type="EMBL" id="JAGKQM010000002">
    <property type="protein sequence ID" value="KAH0939477.1"/>
    <property type="molecule type" value="Genomic_DNA"/>
</dbReference>
<organism evidence="2 3">
    <name type="scientific">Brassica napus</name>
    <name type="common">Rape</name>
    <dbReference type="NCBI Taxonomy" id="3708"/>
    <lineage>
        <taxon>Eukaryota</taxon>
        <taxon>Viridiplantae</taxon>
        <taxon>Streptophyta</taxon>
        <taxon>Embryophyta</taxon>
        <taxon>Tracheophyta</taxon>
        <taxon>Spermatophyta</taxon>
        <taxon>Magnoliopsida</taxon>
        <taxon>eudicotyledons</taxon>
        <taxon>Gunneridae</taxon>
        <taxon>Pentapetalae</taxon>
        <taxon>rosids</taxon>
        <taxon>malvids</taxon>
        <taxon>Brassicales</taxon>
        <taxon>Brassicaceae</taxon>
        <taxon>Brassiceae</taxon>
        <taxon>Brassica</taxon>
    </lineage>
</organism>
<name>A0ABQ8ECS3_BRANA</name>
<feature type="compositionally biased region" description="Basic and acidic residues" evidence="1">
    <location>
        <begin position="260"/>
        <end position="275"/>
    </location>
</feature>
<sequence>MRSLPLPLGSESQKIHERFCVIFEECIENNMSKAEILSYVHDKYLIPLHDTNRVWNHLERTNPDLFIAYNARIRERKAQPVYPSSQAGPSTAANEDFCQQVLNALGHIIKLLSDGHGVAPHPSATGSLKRKRVDENEERGENEGEKLQENERGVNEEAEKQITEKDEGNDEELQKKEEGDNEELQKNERTYCRRHIHRAVGNKVKECIDKYLMSKEETERYLEDQQGITRQDTNMAWIILERMHPDLFTSYYARIHERNARTRERVSSTSPRERASAILGGQEQQPLLPDSNVPDASPQEANAVYPTSQAGTSIASNALGHIIKLLSDGHGLGPHPSATGSLKRKQVGGENEARGENEEGEKLKENERDGNNEEAEKQIMEKEECNDEEAEKPKEKEEGSDEKLQKNEEGDNEGLQKKNEGLPFPGGSKTEKIHAQFYDIVEECIEDNMSKDETVRHLWDKYLIPHEYTNRGRIQIAYYAMIRLRNAQRTQIEHTYLFLSYKFQLPPLCFAESQTLCFFYIDCLCSITSAQESAAYANVLENQSLQASQQPAYPNDFWQRFMNTLGQIQSNTQHLDTLGHIQSNTEQVVKLLTDGHVFGPHPSAADSSKRQRAEEAEERCNSEAAAKLHENEEGDEEKPEKLHEKERPQ</sequence>
<reference evidence="2 3" key="1">
    <citation type="submission" date="2021-05" db="EMBL/GenBank/DDBJ databases">
        <title>Genome Assembly of Synthetic Allotetraploid Brassica napus Reveals Homoeologous Exchanges between Subgenomes.</title>
        <authorList>
            <person name="Davis J.T."/>
        </authorList>
    </citation>
    <scope>NUCLEOTIDE SEQUENCE [LARGE SCALE GENOMIC DNA]</scope>
    <source>
        <strain evidence="3">cv. Da-Ae</strain>
        <tissue evidence="2">Seedling</tissue>
    </source>
</reference>
<proteinExistence type="predicted"/>
<feature type="compositionally biased region" description="Basic and acidic residues" evidence="1">
    <location>
        <begin position="638"/>
        <end position="649"/>
    </location>
</feature>
<feature type="region of interest" description="Disordered" evidence="1">
    <location>
        <begin position="117"/>
        <end position="185"/>
    </location>
</feature>
<evidence type="ECO:0000313" key="2">
    <source>
        <dbReference type="EMBL" id="KAH0939477.1"/>
    </source>
</evidence>
<feature type="compositionally biased region" description="Basic and acidic residues" evidence="1">
    <location>
        <begin position="351"/>
        <end position="383"/>
    </location>
</feature>
<evidence type="ECO:0000256" key="1">
    <source>
        <dbReference type="SAM" id="MobiDB-lite"/>
    </source>
</evidence>
<accession>A0ABQ8ECS3</accession>
<feature type="compositionally biased region" description="Basic and acidic residues" evidence="1">
    <location>
        <begin position="607"/>
        <end position="631"/>
    </location>
</feature>
<feature type="region of interest" description="Disordered" evidence="1">
    <location>
        <begin position="260"/>
        <end position="300"/>
    </location>
</feature>
<feature type="compositionally biased region" description="Basic and acidic residues" evidence="1">
    <location>
        <begin position="391"/>
        <end position="420"/>
    </location>
</feature>
<gene>
    <name evidence="2" type="ORF">HID58_006938</name>
</gene>
<comment type="caution">
    <text evidence="2">The sequence shown here is derived from an EMBL/GenBank/DDBJ whole genome shotgun (WGS) entry which is preliminary data.</text>
</comment>